<dbReference type="InterPro" id="IPR000595">
    <property type="entry name" value="cNMP-bd_dom"/>
</dbReference>
<dbReference type="InterPro" id="IPR036390">
    <property type="entry name" value="WH_DNA-bd_sf"/>
</dbReference>
<dbReference type="Gene3D" id="1.10.10.10">
    <property type="entry name" value="Winged helix-like DNA-binding domain superfamily/Winged helix DNA-binding domain"/>
    <property type="match status" value="1"/>
</dbReference>
<organism evidence="5">
    <name type="scientific">Herbaspirillum huttiense subsp. nephrolepidis</name>
    <dbReference type="NCBI Taxonomy" id="3075126"/>
    <lineage>
        <taxon>Bacteria</taxon>
        <taxon>Pseudomonadati</taxon>
        <taxon>Pseudomonadota</taxon>
        <taxon>Betaproteobacteria</taxon>
        <taxon>Burkholderiales</taxon>
        <taxon>Oxalobacteraceae</taxon>
        <taxon>Herbaspirillum</taxon>
    </lineage>
</organism>
<dbReference type="InterPro" id="IPR018490">
    <property type="entry name" value="cNMP-bd_dom_sf"/>
</dbReference>
<dbReference type="AlphaFoldDB" id="A0AAE4GDL9"/>
<dbReference type="InterPro" id="IPR014710">
    <property type="entry name" value="RmlC-like_jellyroll"/>
</dbReference>
<sequence>MTNKTLIRAMMESSVWFRHWPATRIDKLLEYSRLQHHEKKQIIYSDDQRNQLVYLAHGTAWTSLLQNDPRLKFGLLFPGSVMGISRILHPELTDSAFQFEAAQFCVTLEIPGNLFIDVVGAHPTLWRQVADAAVLYHRKCIKLALGVHTGAIRHRVILAIHHFCLQHEPLKLQVQAMQVDLSQWDLASLIQSTRPYVNRALKEMEQEGLVAVGYKKIEVLDLPRLRSIAESLGSTPA</sequence>
<dbReference type="SUPFAM" id="SSF51206">
    <property type="entry name" value="cAMP-binding domain-like"/>
    <property type="match status" value="1"/>
</dbReference>
<dbReference type="GO" id="GO:0006355">
    <property type="term" value="P:regulation of DNA-templated transcription"/>
    <property type="evidence" value="ECO:0007669"/>
    <property type="project" value="InterPro"/>
</dbReference>
<comment type="caution">
    <text evidence="5">The sequence shown here is derived from an EMBL/GenBank/DDBJ whole genome shotgun (WGS) entry which is preliminary data.</text>
</comment>
<evidence type="ECO:0000256" key="1">
    <source>
        <dbReference type="ARBA" id="ARBA00023015"/>
    </source>
</evidence>
<dbReference type="RefSeq" id="WP_310838806.1">
    <property type="nucleotide sequence ID" value="NZ_JAVLSM010000020.1"/>
</dbReference>
<dbReference type="EMBL" id="JAVRAA010000018">
    <property type="protein sequence ID" value="MDT0340087.1"/>
    <property type="molecule type" value="Genomic_DNA"/>
</dbReference>
<dbReference type="InterPro" id="IPR012318">
    <property type="entry name" value="HTH_CRP"/>
</dbReference>
<keyword evidence="1" id="KW-0805">Transcription regulation</keyword>
<evidence type="ECO:0000313" key="5">
    <source>
        <dbReference type="EMBL" id="MDT0340087.1"/>
    </source>
</evidence>
<dbReference type="InterPro" id="IPR036388">
    <property type="entry name" value="WH-like_DNA-bd_sf"/>
</dbReference>
<dbReference type="CDD" id="cd00038">
    <property type="entry name" value="CAP_ED"/>
    <property type="match status" value="1"/>
</dbReference>
<keyword evidence="3" id="KW-0804">Transcription</keyword>
<dbReference type="GO" id="GO:0003677">
    <property type="term" value="F:DNA binding"/>
    <property type="evidence" value="ECO:0007669"/>
    <property type="project" value="UniProtKB-KW"/>
</dbReference>
<accession>A0AAE4GDL9</accession>
<protein>
    <submittedName>
        <fullName evidence="5">Crp/Fnr family transcriptional regulator</fullName>
    </submittedName>
</protein>
<proteinExistence type="predicted"/>
<dbReference type="SMART" id="SM00419">
    <property type="entry name" value="HTH_CRP"/>
    <property type="match status" value="1"/>
</dbReference>
<dbReference type="SUPFAM" id="SSF46785">
    <property type="entry name" value="Winged helix' DNA-binding domain"/>
    <property type="match status" value="1"/>
</dbReference>
<feature type="domain" description="HTH crp-type" evidence="4">
    <location>
        <begin position="173"/>
        <end position="221"/>
    </location>
</feature>
<evidence type="ECO:0000256" key="2">
    <source>
        <dbReference type="ARBA" id="ARBA00023125"/>
    </source>
</evidence>
<name>A0AAE4GDL9_9BURK</name>
<reference evidence="5" key="1">
    <citation type="submission" date="2023-02" db="EMBL/GenBank/DDBJ databases">
        <title>Description of Herbaspirillum huttiense subsp. nephrolepsisexaltata and Herbaspirillum huttiense subsp. lycopersicon.</title>
        <authorList>
            <person name="Poudel M."/>
            <person name="Sharma A."/>
            <person name="Goss E."/>
            <person name="Tapia J.H."/>
            <person name="Harmon C.M."/>
            <person name="Jones J.B."/>
        </authorList>
    </citation>
    <scope>NUCLEOTIDE SEQUENCE</scope>
    <source>
        <strain evidence="5">NC40101</strain>
    </source>
</reference>
<dbReference type="Gene3D" id="2.60.120.10">
    <property type="entry name" value="Jelly Rolls"/>
    <property type="match status" value="1"/>
</dbReference>
<dbReference type="Pfam" id="PF13545">
    <property type="entry name" value="HTH_Crp_2"/>
    <property type="match status" value="1"/>
</dbReference>
<evidence type="ECO:0000256" key="3">
    <source>
        <dbReference type="ARBA" id="ARBA00023163"/>
    </source>
</evidence>
<keyword evidence="2" id="KW-0238">DNA-binding</keyword>
<evidence type="ECO:0000259" key="4">
    <source>
        <dbReference type="SMART" id="SM00419"/>
    </source>
</evidence>
<gene>
    <name evidence="5" type="ORF">RJN63_24885</name>
</gene>